<dbReference type="Proteomes" id="UP000054481">
    <property type="component" value="Unassembled WGS sequence"/>
</dbReference>
<evidence type="ECO:0000256" key="2">
    <source>
        <dbReference type="ARBA" id="ARBA00022525"/>
    </source>
</evidence>
<evidence type="ECO:0000259" key="7">
    <source>
        <dbReference type="PROSITE" id="PS51895"/>
    </source>
</evidence>
<evidence type="ECO:0000256" key="1">
    <source>
        <dbReference type="ARBA" id="ARBA00004613"/>
    </source>
</evidence>
<comment type="caution">
    <text evidence="5">Lacks conserved residue(s) required for the propagation of feature annotation.</text>
</comment>
<keyword evidence="3 6" id="KW-0732">Signal</keyword>
<evidence type="ECO:0000256" key="6">
    <source>
        <dbReference type="SAM" id="SignalP"/>
    </source>
</evidence>
<accession>A0A0F7ZZF8</accession>
<sequence>MRFITTMAACLAACAAASPVDKKQPETVAVRDFAARIASSPDGSKMAVKFTMDGGGAKNLECAAGDLPLYDSGVRRCGNSPYSFEIYTTADELTFMVRVLHQLRPGVQSSGQEQVPTQCTPGPNDVLVCSQNGAVTVRMDSQ</sequence>
<evidence type="ECO:0000256" key="4">
    <source>
        <dbReference type="ARBA" id="ARBA00023157"/>
    </source>
</evidence>
<dbReference type="InterPro" id="IPR032382">
    <property type="entry name" value="AltA1"/>
</dbReference>
<evidence type="ECO:0000256" key="3">
    <source>
        <dbReference type="ARBA" id="ARBA00022729"/>
    </source>
</evidence>
<reference evidence="8 9" key="1">
    <citation type="journal article" date="2014" name="Genome Biol. Evol.">
        <title>Comparative genomics and transcriptomics analyses reveal divergent lifestyle features of nematode endoparasitic fungus Hirsutella minnesotensis.</title>
        <authorList>
            <person name="Lai Y."/>
            <person name="Liu K."/>
            <person name="Zhang X."/>
            <person name="Zhang X."/>
            <person name="Li K."/>
            <person name="Wang N."/>
            <person name="Shu C."/>
            <person name="Wu Y."/>
            <person name="Wang C."/>
            <person name="Bushley K.E."/>
            <person name="Xiang M."/>
            <person name="Liu X."/>
        </authorList>
    </citation>
    <scope>NUCLEOTIDE SEQUENCE [LARGE SCALE GENOMIC DNA]</scope>
    <source>
        <strain evidence="8 9">3608</strain>
    </source>
</reference>
<keyword evidence="2" id="KW-0964">Secreted</keyword>
<keyword evidence="4 5" id="KW-1015">Disulfide bond</keyword>
<feature type="chain" id="PRO_5002526299" description="AA1-like domain-containing protein" evidence="6">
    <location>
        <begin position="18"/>
        <end position="142"/>
    </location>
</feature>
<evidence type="ECO:0000313" key="8">
    <source>
        <dbReference type="EMBL" id="KJZ74147.1"/>
    </source>
</evidence>
<feature type="domain" description="AA1-like" evidence="7">
    <location>
        <begin position="23"/>
        <end position="142"/>
    </location>
</feature>
<comment type="subcellular location">
    <subcellularLocation>
        <location evidence="1">Secreted</location>
    </subcellularLocation>
</comment>
<feature type="signal peptide" evidence="6">
    <location>
        <begin position="1"/>
        <end position="17"/>
    </location>
</feature>
<feature type="disulfide bond" evidence="5">
    <location>
        <begin position="62"/>
        <end position="77"/>
    </location>
</feature>
<protein>
    <recommendedName>
        <fullName evidence="7">AA1-like domain-containing protein</fullName>
    </recommendedName>
</protein>
<name>A0A0F7ZZF8_9HYPO</name>
<dbReference type="AlphaFoldDB" id="A0A0F7ZZF8"/>
<dbReference type="GO" id="GO:0005576">
    <property type="term" value="C:extracellular region"/>
    <property type="evidence" value="ECO:0007669"/>
    <property type="project" value="UniProtKB-SubCell"/>
</dbReference>
<organism evidence="8 9">
    <name type="scientific">Hirsutella minnesotensis 3608</name>
    <dbReference type="NCBI Taxonomy" id="1043627"/>
    <lineage>
        <taxon>Eukaryota</taxon>
        <taxon>Fungi</taxon>
        <taxon>Dikarya</taxon>
        <taxon>Ascomycota</taxon>
        <taxon>Pezizomycotina</taxon>
        <taxon>Sordariomycetes</taxon>
        <taxon>Hypocreomycetidae</taxon>
        <taxon>Hypocreales</taxon>
        <taxon>Ophiocordycipitaceae</taxon>
        <taxon>Hirsutella</taxon>
    </lineage>
</organism>
<keyword evidence="9" id="KW-1185">Reference proteome</keyword>
<gene>
    <name evidence="8" type="ORF">HIM_06378</name>
</gene>
<evidence type="ECO:0000256" key="5">
    <source>
        <dbReference type="PROSITE-ProRule" id="PRU01243"/>
    </source>
</evidence>
<dbReference type="PROSITE" id="PS51895">
    <property type="entry name" value="AA1"/>
    <property type="match status" value="1"/>
</dbReference>
<proteinExistence type="predicted"/>
<evidence type="ECO:0000313" key="9">
    <source>
        <dbReference type="Proteomes" id="UP000054481"/>
    </source>
</evidence>
<dbReference type="Gene3D" id="2.40.350.20">
    <property type="match status" value="1"/>
</dbReference>
<dbReference type="EMBL" id="KQ030528">
    <property type="protein sequence ID" value="KJZ74147.1"/>
    <property type="molecule type" value="Genomic_DNA"/>
</dbReference>